<dbReference type="Pfam" id="PF00128">
    <property type="entry name" value="Alpha-amylase"/>
    <property type="match status" value="1"/>
</dbReference>
<dbReference type="GO" id="GO:0004556">
    <property type="term" value="F:alpha-amylase activity"/>
    <property type="evidence" value="ECO:0007669"/>
    <property type="project" value="TreeGrafter"/>
</dbReference>
<dbReference type="PANTHER" id="PTHR10357:SF179">
    <property type="entry name" value="NEUTRAL AND BASIC AMINO ACID TRANSPORT PROTEIN RBAT"/>
    <property type="match status" value="1"/>
</dbReference>
<dbReference type="AlphaFoldDB" id="A0A2T7FV03"/>
<dbReference type="InterPro" id="IPR006047">
    <property type="entry name" value="GH13_cat_dom"/>
</dbReference>
<evidence type="ECO:0000256" key="1">
    <source>
        <dbReference type="ARBA" id="ARBA00008061"/>
    </source>
</evidence>
<accession>A0A2T7FV03</accession>
<comment type="similarity">
    <text evidence="1">Belongs to the glycosyl hydrolase 13 family.</text>
</comment>
<dbReference type="CDD" id="cd11330">
    <property type="entry name" value="AmyAc_OligoGlu"/>
    <property type="match status" value="1"/>
</dbReference>
<dbReference type="SUPFAM" id="SSF51011">
    <property type="entry name" value="Glycosyl hydrolase domain"/>
    <property type="match status" value="1"/>
</dbReference>
<dbReference type="Gene3D" id="3.20.20.80">
    <property type="entry name" value="Glycosidases"/>
    <property type="match status" value="2"/>
</dbReference>
<evidence type="ECO:0000256" key="3">
    <source>
        <dbReference type="ARBA" id="ARBA00023295"/>
    </source>
</evidence>
<evidence type="ECO:0000256" key="2">
    <source>
        <dbReference type="ARBA" id="ARBA00022801"/>
    </source>
</evidence>
<dbReference type="InterPro" id="IPR017853">
    <property type="entry name" value="GH"/>
</dbReference>
<reference evidence="5 6" key="1">
    <citation type="submission" date="2018-04" db="EMBL/GenBank/DDBJ databases">
        <title>Pelagivirga bohaiensis gen. nov., sp. nov., a bacterium isolated from the Bohai Sea.</title>
        <authorList>
            <person name="Ji X."/>
        </authorList>
    </citation>
    <scope>NUCLEOTIDE SEQUENCE [LARGE SCALE GENOMIC DNA]</scope>
    <source>
        <strain evidence="5 6">BH-SD16</strain>
    </source>
</reference>
<dbReference type="Gene3D" id="2.60.40.1180">
    <property type="entry name" value="Golgi alpha-mannosidase II"/>
    <property type="match status" value="1"/>
</dbReference>
<dbReference type="GO" id="GO:0009313">
    <property type="term" value="P:oligosaccharide catabolic process"/>
    <property type="evidence" value="ECO:0007669"/>
    <property type="project" value="TreeGrafter"/>
</dbReference>
<proteinExistence type="inferred from homology"/>
<dbReference type="OrthoDB" id="9805159at2"/>
<protein>
    <submittedName>
        <fullName evidence="5">Alpha-glucosidase</fullName>
    </submittedName>
</protein>
<dbReference type="SMART" id="SM00642">
    <property type="entry name" value="Aamy"/>
    <property type="match status" value="1"/>
</dbReference>
<keyword evidence="3" id="KW-0326">Glycosidase</keyword>
<dbReference type="EMBL" id="QCYG01000007">
    <property type="protein sequence ID" value="PVA05998.1"/>
    <property type="molecule type" value="Genomic_DNA"/>
</dbReference>
<dbReference type="Proteomes" id="UP000244817">
    <property type="component" value="Unassembled WGS sequence"/>
</dbReference>
<dbReference type="InterPro" id="IPR013780">
    <property type="entry name" value="Glyco_hydro_b"/>
</dbReference>
<dbReference type="Gene3D" id="3.90.400.10">
    <property type="entry name" value="Oligo-1,6-glucosidase, Domain 2"/>
    <property type="match status" value="1"/>
</dbReference>
<dbReference type="InterPro" id="IPR045857">
    <property type="entry name" value="O16G_dom_2"/>
</dbReference>
<name>A0A2T7FV03_9RHOB</name>
<evidence type="ECO:0000313" key="6">
    <source>
        <dbReference type="Proteomes" id="UP000244817"/>
    </source>
</evidence>
<gene>
    <name evidence="5" type="ORF">DC363_11810</name>
</gene>
<evidence type="ECO:0000259" key="4">
    <source>
        <dbReference type="SMART" id="SM00642"/>
    </source>
</evidence>
<organism evidence="5 6">
    <name type="scientific">Thalassorhabdomicrobium marinisediminis</name>
    <dbReference type="NCBI Taxonomy" id="2170577"/>
    <lineage>
        <taxon>Bacteria</taxon>
        <taxon>Pseudomonadati</taxon>
        <taxon>Pseudomonadota</taxon>
        <taxon>Alphaproteobacteria</taxon>
        <taxon>Rhodobacterales</taxon>
        <taxon>Paracoccaceae</taxon>
        <taxon>Thalassorhabdomicrobium</taxon>
    </lineage>
</organism>
<dbReference type="FunFam" id="3.90.400.10:FF:000002">
    <property type="entry name" value="Sucrose isomerase"/>
    <property type="match status" value="1"/>
</dbReference>
<dbReference type="PANTHER" id="PTHR10357">
    <property type="entry name" value="ALPHA-AMYLASE FAMILY MEMBER"/>
    <property type="match status" value="1"/>
</dbReference>
<feature type="domain" description="Glycosyl hydrolase family 13 catalytic" evidence="4">
    <location>
        <begin position="24"/>
        <end position="411"/>
    </location>
</feature>
<sequence length="549" mass="61995">MSPELGDARLVKQKDWWKGAVIYQIYPRSYQDSDADGVGDLAGIVQRLPYIASLGVDAVWISPFFTSPMKDFGYDVSDYCDVDPMFGNLADFDAVISTAHRLGLKVMIDLVLSHTSDAHPWFQESRASRDNPKANWYVWSDPKEDGTPPNNWLSIFGGSAWQWSGEREQYFLHNFLTSQPDLNFWEPQVQEALLDVARFWLHRGVDGFRLDTINFYMHDKELRDNPALPKAQRNNTIAPSVNPYNHQEHLYSKNQPENLDFLRKLRAVMDPFHAAAVGEVGDAQRGLEILGEYTAGDDLMQMCYAFEFLASTPPTASYVAEVMTRLDEYAPDGWACWAFSNHDVTRHATRWDMPLAALKLMTTLMMCLRGTACIYQGEELGLHEAEVAFEDLQDPYGIEFWPEFKGRDGCRTPMVWEHHGLNGGFSGAGRPWLPISHEHVNRAVDVQEDDPHAIIHHYRRAIAFRQNNPALASGGHDGVKAEGDIVYFTRHLDGRRIFCAFNLSDTPSEFCPPEGTWQAIGHELGSAELSADGNLHLGPWQPFIAATVA</sequence>
<keyword evidence="2" id="KW-0378">Hydrolase</keyword>
<keyword evidence="6" id="KW-1185">Reference proteome</keyword>
<dbReference type="SUPFAM" id="SSF51445">
    <property type="entry name" value="(Trans)glycosidases"/>
    <property type="match status" value="1"/>
</dbReference>
<evidence type="ECO:0000313" key="5">
    <source>
        <dbReference type="EMBL" id="PVA05998.1"/>
    </source>
</evidence>
<comment type="caution">
    <text evidence="5">The sequence shown here is derived from an EMBL/GenBank/DDBJ whole genome shotgun (WGS) entry which is preliminary data.</text>
</comment>